<evidence type="ECO:0000259" key="13">
    <source>
        <dbReference type="PROSITE" id="PS50994"/>
    </source>
</evidence>
<evidence type="ECO:0000256" key="3">
    <source>
        <dbReference type="ARBA" id="ARBA00022553"/>
    </source>
</evidence>
<dbReference type="PANTHER" id="PTHR12839">
    <property type="entry name" value="NONSENSE-MEDIATED MRNA DECAY PROTEIN 2 UP-FRAMESHIFT SUPPRESSOR 2"/>
    <property type="match status" value="1"/>
</dbReference>
<comment type="subcellular location">
    <subcellularLocation>
        <location evidence="1">Cytoplasm</location>
        <location evidence="1">Perinuclear region</location>
    </subcellularLocation>
</comment>
<comment type="function">
    <text evidence="8">Involved in nonsense-mediated decay (NMD) of mRNAs containing premature stop codons by associating with the nuclear exon junction complex (EJC). Recruited by UPF3B associated with the EJC core at the cytoplasmic side of the nuclear envelope and the subsequent formation of an UPF1-UPF2-UPF3 surveillance complex (including UPF1 bound to release factors at the stalled ribosome) is believed to activate NMD. In cooperation with UPF3B stimulates both ATPase and RNA helicase activities of UPF1. Binds spliced mRNA.</text>
</comment>
<evidence type="ECO:0000256" key="7">
    <source>
        <dbReference type="ARBA" id="ARBA00023161"/>
    </source>
</evidence>
<evidence type="ECO:0000256" key="2">
    <source>
        <dbReference type="ARBA" id="ARBA00022490"/>
    </source>
</evidence>
<feature type="domain" description="Integrase catalytic" evidence="13">
    <location>
        <begin position="1"/>
        <end position="158"/>
    </location>
</feature>
<evidence type="ECO:0000256" key="11">
    <source>
        <dbReference type="SAM" id="Coils"/>
    </source>
</evidence>
<gene>
    <name evidence="14" type="primary">EOG090X0143</name>
</gene>
<dbReference type="FunFam" id="1.25.40.180:FF:000014">
    <property type="entry name" value="Putative regulator of nonsense transcripts 2"/>
    <property type="match status" value="1"/>
</dbReference>
<dbReference type="GO" id="GO:0005829">
    <property type="term" value="C:cytosol"/>
    <property type="evidence" value="ECO:0007669"/>
    <property type="project" value="UniProtKB-ARBA"/>
</dbReference>
<dbReference type="InterPro" id="IPR007193">
    <property type="entry name" value="Upf2/Nmd2_C"/>
</dbReference>
<evidence type="ECO:0000256" key="1">
    <source>
        <dbReference type="ARBA" id="ARBA00004556"/>
    </source>
</evidence>
<dbReference type="Pfam" id="PF00665">
    <property type="entry name" value="rve"/>
    <property type="match status" value="1"/>
</dbReference>
<dbReference type="InterPro" id="IPR036397">
    <property type="entry name" value="RNaseH_sf"/>
</dbReference>
<dbReference type="GO" id="GO:0048471">
    <property type="term" value="C:perinuclear region of cytoplasm"/>
    <property type="evidence" value="ECO:0007669"/>
    <property type="project" value="UniProtKB-SubCell"/>
</dbReference>
<feature type="region of interest" description="Disordered" evidence="12">
    <location>
        <begin position="1461"/>
        <end position="1493"/>
    </location>
</feature>
<evidence type="ECO:0000256" key="6">
    <source>
        <dbReference type="ARBA" id="ARBA00023054"/>
    </source>
</evidence>
<dbReference type="PANTHER" id="PTHR12839:SF7">
    <property type="entry name" value="REGULATOR OF NONSENSE TRANSCRIPTS 2"/>
    <property type="match status" value="1"/>
</dbReference>
<dbReference type="Gene3D" id="6.10.250.770">
    <property type="match status" value="1"/>
</dbReference>
<evidence type="ECO:0000313" key="14">
    <source>
        <dbReference type="EMBL" id="SVE93452.1"/>
    </source>
</evidence>
<dbReference type="InterPro" id="IPR039762">
    <property type="entry name" value="Nmd2/UPF2"/>
</dbReference>
<dbReference type="GO" id="GO:0003723">
    <property type="term" value="F:RNA binding"/>
    <property type="evidence" value="ECO:0007669"/>
    <property type="project" value="UniProtKB-KW"/>
</dbReference>
<dbReference type="InterPro" id="IPR012337">
    <property type="entry name" value="RNaseH-like_sf"/>
</dbReference>
<dbReference type="GO" id="GO:0000184">
    <property type="term" value="P:nuclear-transcribed mRNA catabolic process, nonsense-mediated decay"/>
    <property type="evidence" value="ECO:0007669"/>
    <property type="project" value="UniProtKB-KW"/>
</dbReference>
<feature type="region of interest" description="Disordered" evidence="12">
    <location>
        <begin position="1243"/>
        <end position="1287"/>
    </location>
</feature>
<feature type="compositionally biased region" description="Acidic residues" evidence="12">
    <location>
        <begin position="1243"/>
        <end position="1260"/>
    </location>
</feature>
<dbReference type="Gene3D" id="1.25.40.180">
    <property type="match status" value="3"/>
</dbReference>
<evidence type="ECO:0000256" key="10">
    <source>
        <dbReference type="ARBA" id="ARBA00080859"/>
    </source>
</evidence>
<sequence>MEYGPHHLHRGIDYTLTIPDPFMDIIYWLSSTLPHNGPKSILTKSTTSQATITLLQPLFARFGLPLELVTDNGPQFDSEEFRKFTSRNGIVHRMGAPYHPQSNGLVERMVQSVKNALLKMERHLGCFQTKLLRLLIHYRNTPHYSLGASPASIMFGRGIRTRLDLLHPTPKVERKDFVNDKFHPGQQVFARDYRAGKPKWQPGVVQRRVGTYLYLVRCEDSLVKRHVDQLQKGGTNSRLSDFSSDSEKDSIPAVEVETPLSVPTEPATPTSLSVLPIGLVVAPLPYDSTEGDNIRTTTDPVHPVTVPLPVFKYISNSQMESTLVSDSGGCQGRDESDKEASVMKNLQETLTEMENNLTHKVRLRNKIHAAVQNRPEDSYFSKLDSSIKKNTAFVRKLKNFTEAQKEGILKDINSLNLTKYISEVANAIVEAKLKMTDISSIIQVCVILHEKYADFSSQLLEAWQKVLSLKKDEKISNPSKTRVDVRFYADLISCGVLTPKEGLPLLGTFLTNLIHGDKDEHNSATIILAFCKFCGEEYAGLVSQKLLQDAERFKLMVPSSSWLPPDKRQNVKNLLREYYASLSKHLIQDHKELQNFERQNRRILQTKGELSNERKDKQEMLNQSFSKLLNMTQQFSDILCEEMPELRQDLSPRDEECSVLELCGENMSDQARETLNDLLWENEEARQFYENLPNLSVYLPNLVPKVVAEPVANPDPAEQLMDIEKDAKEIEEGQPIKEDGDEDIKPAELEDEKEDADIPVSLQSNKVLLDSFLTTLSACVNREMIDSAAIEFSTNLNTKHNRKKLVRALFTVQRTRLDLLPFYSRLVATLHPYVPEIATDLCNLLRQDFKYHVRKKDQINIETKVKIVRFIGELTKFGMYPRADALQCFKQLLLNFAHHYIEMTCHLIETCGRFLLHCPESHQRTKIYLDQMMRKKSMLASDSRYLTMIENAYYQVVPVDSSARSSHIKVRPPLHQYIRYLLFVELGTKGSTKKILKQLRKLNWKDPDTAAYAVRCLTSAWKVKFPNIRTLAGVVAELTLYQEFVGHRVVDAVLEDIRWTLEFPISKFNQRRVSMAKYLAELYNYRMVESAVVFKVLYTCITFGVSYDVNAESDLDLPDNLMRLRLVLTILDTCGVFFSSGLAKKRFDYYLVYLQYYYWFKRSLPIWTDDNPFPVSIDFGMKDMFSSMRPKLKPHKSLQEAADAVENLEKELMNKLSQAMPELQTDQVLANDTLACIEEEDMEEGEEIREIDDDFNDDEQSLSRSMSQMTTRGEATQPDEDTPNLEDDRCVVTAPRKAVCQEDDDFMAALDRMVAENIHDRGKEVTKPPAVDIAIPWQVKASLKKPYDGSDKNYLGDSLGGELGGALAAAEASTSIPTTSPSSASHDSPTVNFVLMTRKGNKPQFKSLAVPSDSELALNLRNREEAEKAEKERVKKLTLDFNERQEEEEFQDLYSGANRPAVHNVNRDRRGRFQHPKGVPDAELIFGGARKNR</sequence>
<dbReference type="SMART" id="SM00543">
    <property type="entry name" value="MIF4G"/>
    <property type="match status" value="3"/>
</dbReference>
<dbReference type="SUPFAM" id="SSF53098">
    <property type="entry name" value="Ribonuclease H-like"/>
    <property type="match status" value="1"/>
</dbReference>
<reference evidence="14" key="1">
    <citation type="submission" date="2018-08" db="EMBL/GenBank/DDBJ databases">
        <authorList>
            <person name="Cornetti L."/>
        </authorList>
    </citation>
    <scope>NUCLEOTIDE SEQUENCE</scope>
    <source>
        <strain evidence="14">BE-ASS</strain>
    </source>
</reference>
<evidence type="ECO:0000256" key="9">
    <source>
        <dbReference type="ARBA" id="ARBA00068726"/>
    </source>
</evidence>
<protein>
    <recommendedName>
        <fullName evidence="9">Regulator of nonsense transcripts 2</fullName>
    </recommendedName>
    <alternativeName>
        <fullName evidence="10">Up-frameshift suppressor 2 homolog</fullName>
    </alternativeName>
</protein>
<evidence type="ECO:0000256" key="5">
    <source>
        <dbReference type="ARBA" id="ARBA00022884"/>
    </source>
</evidence>
<keyword evidence="5" id="KW-0694">RNA-binding</keyword>
<dbReference type="PROSITE" id="PS50994">
    <property type="entry name" value="INTEGRASE"/>
    <property type="match status" value="1"/>
</dbReference>
<dbReference type="InterPro" id="IPR001584">
    <property type="entry name" value="Integrase_cat-core"/>
</dbReference>
<evidence type="ECO:0000256" key="4">
    <source>
        <dbReference type="ARBA" id="ARBA00022737"/>
    </source>
</evidence>
<dbReference type="Gene3D" id="4.10.80.160">
    <property type="match status" value="1"/>
</dbReference>
<feature type="compositionally biased region" description="Polar residues" evidence="12">
    <location>
        <begin position="233"/>
        <end position="243"/>
    </location>
</feature>
<feature type="compositionally biased region" description="Polar residues" evidence="12">
    <location>
        <begin position="1262"/>
        <end position="1274"/>
    </location>
</feature>
<dbReference type="Gene3D" id="3.30.420.10">
    <property type="entry name" value="Ribonuclease H-like superfamily/Ribonuclease H"/>
    <property type="match status" value="1"/>
</dbReference>
<dbReference type="InterPro" id="IPR003890">
    <property type="entry name" value="MIF4G-like_typ-3"/>
</dbReference>
<keyword evidence="4" id="KW-0677">Repeat</keyword>
<dbReference type="SUPFAM" id="SSF48371">
    <property type="entry name" value="ARM repeat"/>
    <property type="match status" value="3"/>
</dbReference>
<keyword evidence="7" id="KW-0866">Nonsense-mediated mRNA decay</keyword>
<dbReference type="InterPro" id="IPR016024">
    <property type="entry name" value="ARM-type_fold"/>
</dbReference>
<keyword evidence="2" id="KW-0963">Cytoplasm</keyword>
<dbReference type="FunFam" id="1.25.40.180:FF:000015">
    <property type="entry name" value="regulator of nonsense transcripts 2 isoform X1"/>
    <property type="match status" value="1"/>
</dbReference>
<feature type="region of interest" description="Disordered" evidence="12">
    <location>
        <begin position="233"/>
        <end position="268"/>
    </location>
</feature>
<organism evidence="14">
    <name type="scientific">Scapholeberis mucronata</name>
    <dbReference type="NCBI Taxonomy" id="202097"/>
    <lineage>
        <taxon>Eukaryota</taxon>
        <taxon>Metazoa</taxon>
        <taxon>Ecdysozoa</taxon>
        <taxon>Arthropoda</taxon>
        <taxon>Crustacea</taxon>
        <taxon>Branchiopoda</taxon>
        <taxon>Diplostraca</taxon>
        <taxon>Cladocera</taxon>
        <taxon>Anomopoda</taxon>
        <taxon>Daphniidae</taxon>
        <taxon>Scapholeberis</taxon>
    </lineage>
</organism>
<evidence type="ECO:0000256" key="8">
    <source>
        <dbReference type="ARBA" id="ARBA00059351"/>
    </source>
</evidence>
<dbReference type="Pfam" id="PF04050">
    <property type="entry name" value="Upf2"/>
    <property type="match status" value="1"/>
</dbReference>
<proteinExistence type="evidence at transcript level"/>
<dbReference type="Pfam" id="PF02854">
    <property type="entry name" value="MIF4G"/>
    <property type="match status" value="3"/>
</dbReference>
<dbReference type="GO" id="GO:0015074">
    <property type="term" value="P:DNA integration"/>
    <property type="evidence" value="ECO:0007669"/>
    <property type="project" value="InterPro"/>
</dbReference>
<dbReference type="EMBL" id="LR023833">
    <property type="protein sequence ID" value="SVE93452.1"/>
    <property type="molecule type" value="mRNA"/>
</dbReference>
<dbReference type="FunFam" id="1.25.40.180:FF:000023">
    <property type="entry name" value="regulator of nonsense transcripts 2 isoform X1"/>
    <property type="match status" value="1"/>
</dbReference>
<feature type="coiled-coil region" evidence="11">
    <location>
        <begin position="336"/>
        <end position="363"/>
    </location>
</feature>
<keyword evidence="6 11" id="KW-0175">Coiled coil</keyword>
<dbReference type="GO" id="GO:0035145">
    <property type="term" value="C:exon-exon junction complex"/>
    <property type="evidence" value="ECO:0007669"/>
    <property type="project" value="TreeGrafter"/>
</dbReference>
<evidence type="ECO:0000256" key="12">
    <source>
        <dbReference type="SAM" id="MobiDB-lite"/>
    </source>
</evidence>
<name>A0A4Y7NJW5_9CRUS</name>
<accession>A0A4Y7NJW5</accession>
<keyword evidence="3" id="KW-0597">Phosphoprotein</keyword>